<dbReference type="Pfam" id="PF02492">
    <property type="entry name" value="cobW"/>
    <property type="match status" value="1"/>
</dbReference>
<dbReference type="InterPro" id="IPR051316">
    <property type="entry name" value="Zinc-reg_GTPase_activator"/>
</dbReference>
<comment type="catalytic activity">
    <reaction evidence="5">
        <text>GTP + H2O = GDP + phosphate + H(+)</text>
        <dbReference type="Rhea" id="RHEA:19669"/>
        <dbReference type="ChEBI" id="CHEBI:15377"/>
        <dbReference type="ChEBI" id="CHEBI:15378"/>
        <dbReference type="ChEBI" id="CHEBI:37565"/>
        <dbReference type="ChEBI" id="CHEBI:43474"/>
        <dbReference type="ChEBI" id="CHEBI:58189"/>
    </reaction>
    <physiologicalReaction direction="left-to-right" evidence="5">
        <dbReference type="Rhea" id="RHEA:19670"/>
    </physiologicalReaction>
</comment>
<name>A0A951QBG7_9CYAN</name>
<dbReference type="SUPFAM" id="SSF90002">
    <property type="entry name" value="Hypothetical protein YjiA, C-terminal domain"/>
    <property type="match status" value="1"/>
</dbReference>
<reference evidence="8" key="2">
    <citation type="journal article" date="2022" name="Microbiol. Resour. Announc.">
        <title>Metagenome Sequencing to Explore Phylogenomics of Terrestrial Cyanobacteria.</title>
        <authorList>
            <person name="Ward R.D."/>
            <person name="Stajich J.E."/>
            <person name="Johansen J.R."/>
            <person name="Huntemann M."/>
            <person name="Clum A."/>
            <person name="Foster B."/>
            <person name="Foster B."/>
            <person name="Roux S."/>
            <person name="Palaniappan K."/>
            <person name="Varghese N."/>
            <person name="Mukherjee S."/>
            <person name="Reddy T.B.K."/>
            <person name="Daum C."/>
            <person name="Copeland A."/>
            <person name="Chen I.A."/>
            <person name="Ivanova N.N."/>
            <person name="Kyrpides N.C."/>
            <person name="Shapiro N."/>
            <person name="Eloe-Fadrosh E.A."/>
            <person name="Pietrasiak N."/>
        </authorList>
    </citation>
    <scope>NUCLEOTIDE SEQUENCE</scope>
    <source>
        <strain evidence="8">UHER 2000/2452</strain>
    </source>
</reference>
<dbReference type="InterPro" id="IPR011629">
    <property type="entry name" value="CobW-like_C"/>
</dbReference>
<evidence type="ECO:0000256" key="2">
    <source>
        <dbReference type="ARBA" id="ARBA00022801"/>
    </source>
</evidence>
<dbReference type="GO" id="GO:0016787">
    <property type="term" value="F:hydrolase activity"/>
    <property type="evidence" value="ECO:0007669"/>
    <property type="project" value="UniProtKB-KW"/>
</dbReference>
<evidence type="ECO:0000256" key="3">
    <source>
        <dbReference type="ARBA" id="ARBA00023186"/>
    </source>
</evidence>
<proteinExistence type="inferred from homology"/>
<comment type="similarity">
    <text evidence="4">Belongs to the SIMIBI class G3E GTPase family. ZNG1 subfamily.</text>
</comment>
<evidence type="ECO:0000256" key="6">
    <source>
        <dbReference type="SAM" id="MobiDB-lite"/>
    </source>
</evidence>
<dbReference type="InterPro" id="IPR003495">
    <property type="entry name" value="CobW/HypB/UreG_nucleotide-bd"/>
</dbReference>
<comment type="caution">
    <text evidence="8">The sequence shown here is derived from an EMBL/GenBank/DDBJ whole genome shotgun (WGS) entry which is preliminary data.</text>
</comment>
<dbReference type="SUPFAM" id="SSF52540">
    <property type="entry name" value="P-loop containing nucleoside triphosphate hydrolases"/>
    <property type="match status" value="1"/>
</dbReference>
<protein>
    <submittedName>
        <fullName evidence="8">GTP-binding protein</fullName>
    </submittedName>
</protein>
<dbReference type="Gene3D" id="3.30.1220.10">
    <property type="entry name" value="CobW-like, C-terminal domain"/>
    <property type="match status" value="1"/>
</dbReference>
<organism evidence="8 9">
    <name type="scientific">Drouetiella hepatica Uher 2000/2452</name>
    <dbReference type="NCBI Taxonomy" id="904376"/>
    <lineage>
        <taxon>Bacteria</taxon>
        <taxon>Bacillati</taxon>
        <taxon>Cyanobacteriota</taxon>
        <taxon>Cyanophyceae</taxon>
        <taxon>Oculatellales</taxon>
        <taxon>Oculatellaceae</taxon>
        <taxon>Drouetiella</taxon>
    </lineage>
</organism>
<feature type="region of interest" description="Disordered" evidence="6">
    <location>
        <begin position="226"/>
        <end position="293"/>
    </location>
</feature>
<keyword evidence="1" id="KW-0547">Nucleotide-binding</keyword>
<gene>
    <name evidence="8" type="ORF">KME15_12655</name>
</gene>
<dbReference type="EMBL" id="JAHHHD010000012">
    <property type="protein sequence ID" value="MBW4659519.1"/>
    <property type="molecule type" value="Genomic_DNA"/>
</dbReference>
<dbReference type="InterPro" id="IPR027417">
    <property type="entry name" value="P-loop_NTPase"/>
</dbReference>
<keyword evidence="2" id="KW-0378">Hydrolase</keyword>
<dbReference type="GO" id="GO:0000166">
    <property type="term" value="F:nucleotide binding"/>
    <property type="evidence" value="ECO:0007669"/>
    <property type="project" value="UniProtKB-KW"/>
</dbReference>
<dbReference type="SMART" id="SM00833">
    <property type="entry name" value="CobW_C"/>
    <property type="match status" value="1"/>
</dbReference>
<dbReference type="PANTHER" id="PTHR13748:SF59">
    <property type="entry name" value="COBW C-TERMINAL DOMAIN-CONTAINING PROTEIN"/>
    <property type="match status" value="1"/>
</dbReference>
<dbReference type="AlphaFoldDB" id="A0A951QBG7"/>
<dbReference type="InterPro" id="IPR036627">
    <property type="entry name" value="CobW-likC_sf"/>
</dbReference>
<evidence type="ECO:0000256" key="1">
    <source>
        <dbReference type="ARBA" id="ARBA00022741"/>
    </source>
</evidence>
<evidence type="ECO:0000313" key="8">
    <source>
        <dbReference type="EMBL" id="MBW4659519.1"/>
    </source>
</evidence>
<feature type="domain" description="CobW C-terminal" evidence="7">
    <location>
        <begin position="318"/>
        <end position="406"/>
    </location>
</feature>
<accession>A0A951QBG7</accession>
<dbReference type="Pfam" id="PF07683">
    <property type="entry name" value="CobW_C"/>
    <property type="match status" value="1"/>
</dbReference>
<dbReference type="PANTHER" id="PTHR13748">
    <property type="entry name" value="COBW-RELATED"/>
    <property type="match status" value="1"/>
</dbReference>
<dbReference type="Gene3D" id="3.40.50.300">
    <property type="entry name" value="P-loop containing nucleotide triphosphate hydrolases"/>
    <property type="match status" value="1"/>
</dbReference>
<evidence type="ECO:0000256" key="4">
    <source>
        <dbReference type="ARBA" id="ARBA00034320"/>
    </source>
</evidence>
<sequence length="419" mass="46676">MTSVVTSTSASSQMDDAKHGLPVTIITGFLGSGKTTLLNHILTNQEGIKTAVLVNEFGEIGIDNELLITLDNSDDNMVELSNGCICCTINNDLVEAVYKVLERRDQIDYLVVETTGLADPLPIALTFLGTELRDLTRLDSIITLVDAENYSLDLFNSEAAHNQILYGDIILLNKADLVDEADLDSLEVKIRDVKEGARILRTKQSNVPLPLILSVGLFESDKYFESKEGKSDRGHDDHDHAHEGHSHEDHAPQSYEPHEHFGHAHPDQQAHDAHNHGSHDHGSHDHGSHDHAGCDHDHGHCEHDHDHQHSDHLAIDGFTSLSFQSDRPFAIKKFQHFLDTQLPASVFRAKGILWFDESPKRHIFHLSGKRFSLDDTEWKGAPKNQLVLIGQDLDSEKLRQQIQDCVCLPSSNRGKGFGK</sequence>
<keyword evidence="3" id="KW-0143">Chaperone</keyword>
<dbReference type="Proteomes" id="UP000757435">
    <property type="component" value="Unassembled WGS sequence"/>
</dbReference>
<reference evidence="8" key="1">
    <citation type="submission" date="2021-05" db="EMBL/GenBank/DDBJ databases">
        <authorList>
            <person name="Pietrasiak N."/>
            <person name="Ward R."/>
            <person name="Stajich J.E."/>
            <person name="Kurbessoian T."/>
        </authorList>
    </citation>
    <scope>NUCLEOTIDE SEQUENCE</scope>
    <source>
        <strain evidence="8">UHER 2000/2452</strain>
    </source>
</reference>
<evidence type="ECO:0000256" key="5">
    <source>
        <dbReference type="ARBA" id="ARBA00049117"/>
    </source>
</evidence>
<evidence type="ECO:0000259" key="7">
    <source>
        <dbReference type="SMART" id="SM00833"/>
    </source>
</evidence>
<evidence type="ECO:0000313" key="9">
    <source>
        <dbReference type="Proteomes" id="UP000757435"/>
    </source>
</evidence>
<dbReference type="CDD" id="cd03112">
    <property type="entry name" value="CobW-like"/>
    <property type="match status" value="1"/>
</dbReference>